<feature type="domain" description="Leucine-rich repeat-containing N-terminal plant-type" evidence="13">
    <location>
        <begin position="28"/>
        <end position="74"/>
    </location>
</feature>
<evidence type="ECO:0000313" key="15">
    <source>
        <dbReference type="Proteomes" id="UP001558713"/>
    </source>
</evidence>
<dbReference type="PANTHER" id="PTHR48062:SF42">
    <property type="entry name" value="RECEPTOR-LIKE PROTEIN 14"/>
    <property type="match status" value="1"/>
</dbReference>
<protein>
    <submittedName>
        <fullName evidence="14">Receptor-like protein 14</fullName>
    </submittedName>
</protein>
<reference evidence="14 15" key="1">
    <citation type="submission" date="2024-04" db="EMBL/GenBank/DDBJ databases">
        <title>Genome assembly C_amara_ONT_v2.</title>
        <authorList>
            <person name="Yant L."/>
            <person name="Moore C."/>
            <person name="Slenker M."/>
        </authorList>
    </citation>
    <scope>NUCLEOTIDE SEQUENCE [LARGE SCALE GENOMIC DNA]</scope>
    <source>
        <tissue evidence="14">Leaf</tissue>
    </source>
</reference>
<evidence type="ECO:0000256" key="11">
    <source>
        <dbReference type="ARBA" id="ARBA00023180"/>
    </source>
</evidence>
<evidence type="ECO:0000256" key="2">
    <source>
        <dbReference type="ARBA" id="ARBA00009592"/>
    </source>
</evidence>
<evidence type="ECO:0000256" key="8">
    <source>
        <dbReference type="ARBA" id="ARBA00022989"/>
    </source>
</evidence>
<dbReference type="Gene3D" id="3.80.10.10">
    <property type="entry name" value="Ribonuclease Inhibitor"/>
    <property type="match status" value="3"/>
</dbReference>
<evidence type="ECO:0000256" key="12">
    <source>
        <dbReference type="SAM" id="SignalP"/>
    </source>
</evidence>
<evidence type="ECO:0000256" key="1">
    <source>
        <dbReference type="ARBA" id="ARBA00004251"/>
    </source>
</evidence>
<keyword evidence="8" id="KW-1133">Transmembrane helix</keyword>
<comment type="similarity">
    <text evidence="2">Belongs to the RLP family.</text>
</comment>
<dbReference type="FunFam" id="3.80.10.10:FF:001347">
    <property type="entry name" value="LRR receptor-like serine/threonine-protein kinase GSO2"/>
    <property type="match status" value="1"/>
</dbReference>
<keyword evidence="6 12" id="KW-0732">Signal</keyword>
<dbReference type="SUPFAM" id="SSF52058">
    <property type="entry name" value="L domain-like"/>
    <property type="match status" value="1"/>
</dbReference>
<sequence length="480" mass="54454">MLSTPQVCHMIWVMLLLGQLHGYKSCIQKERKALLELKTYLLSISEEEVADDVLPTWTNDTKSNCCRWEGLKCNQTSGRIIEFSIGETHFKESSLFNLSLMHPFEELRSLNLSWDGSYLFNGLFDDVEGYESLRRLRKLEILDLSYNAFSNSIFPFLNAATSITTLSLRSNYMGGPLPIKELKNLTNLELLDLSGSGYNGSIPEFTHLKKLKALDLSVNDFSSSMALQELKNLKNLEVLGLAWNHLGDLGPIEVFCEMKNLRELYLDGNIFLGQLPLCLGSLKNLRVLDLSSNQFTGNMPSSFSSLESLEYLSLADNDFTGFFLLDPLANLTKLKVFKLSSTSDMVQIDTEGTWQPKFQLRVAALPFCSLEKIPNFFVYQKNLRLVDLSNNRLSGDIPTWLLGNNPELEFLDLKNNSFTIFQMHTLVHKLHKFQVLDISANDIGGVLPDNLGHMLPNLVHMNGSDKIMGFKEIFHLLWVR</sequence>
<keyword evidence="10" id="KW-0675">Receptor</keyword>
<dbReference type="Pfam" id="PF13855">
    <property type="entry name" value="LRR_8"/>
    <property type="match status" value="1"/>
</dbReference>
<keyword evidence="3" id="KW-1003">Cell membrane</keyword>
<comment type="caution">
    <text evidence="14">The sequence shown here is derived from an EMBL/GenBank/DDBJ whole genome shotgun (WGS) entry which is preliminary data.</text>
</comment>
<dbReference type="Proteomes" id="UP001558713">
    <property type="component" value="Unassembled WGS sequence"/>
</dbReference>
<organism evidence="14 15">
    <name type="scientific">Cardamine amara subsp. amara</name>
    <dbReference type="NCBI Taxonomy" id="228776"/>
    <lineage>
        <taxon>Eukaryota</taxon>
        <taxon>Viridiplantae</taxon>
        <taxon>Streptophyta</taxon>
        <taxon>Embryophyta</taxon>
        <taxon>Tracheophyta</taxon>
        <taxon>Spermatophyta</taxon>
        <taxon>Magnoliopsida</taxon>
        <taxon>eudicotyledons</taxon>
        <taxon>Gunneridae</taxon>
        <taxon>Pentapetalae</taxon>
        <taxon>rosids</taxon>
        <taxon>malvids</taxon>
        <taxon>Brassicales</taxon>
        <taxon>Brassicaceae</taxon>
        <taxon>Cardamineae</taxon>
        <taxon>Cardamine</taxon>
    </lineage>
</organism>
<dbReference type="InterPro" id="IPR051502">
    <property type="entry name" value="RLP_Defense_Trigger"/>
</dbReference>
<gene>
    <name evidence="14" type="ORF">V5N11_025276</name>
</gene>
<dbReference type="EMBL" id="JBANAX010000259">
    <property type="protein sequence ID" value="KAL1216780.1"/>
    <property type="molecule type" value="Genomic_DNA"/>
</dbReference>
<comment type="subcellular location">
    <subcellularLocation>
        <location evidence="1">Cell membrane</location>
        <topology evidence="1">Single-pass type I membrane protein</topology>
    </subcellularLocation>
</comment>
<dbReference type="InterPro" id="IPR013210">
    <property type="entry name" value="LRR_N_plant-typ"/>
</dbReference>
<evidence type="ECO:0000256" key="3">
    <source>
        <dbReference type="ARBA" id="ARBA00022475"/>
    </source>
</evidence>
<evidence type="ECO:0000313" key="14">
    <source>
        <dbReference type="EMBL" id="KAL1216780.1"/>
    </source>
</evidence>
<keyword evidence="15" id="KW-1185">Reference proteome</keyword>
<dbReference type="GO" id="GO:0005886">
    <property type="term" value="C:plasma membrane"/>
    <property type="evidence" value="ECO:0007669"/>
    <property type="project" value="UniProtKB-SubCell"/>
</dbReference>
<evidence type="ECO:0000256" key="6">
    <source>
        <dbReference type="ARBA" id="ARBA00022729"/>
    </source>
</evidence>
<accession>A0ABD1BI52</accession>
<keyword evidence="9" id="KW-0472">Membrane</keyword>
<evidence type="ECO:0000256" key="9">
    <source>
        <dbReference type="ARBA" id="ARBA00023136"/>
    </source>
</evidence>
<dbReference type="InterPro" id="IPR001611">
    <property type="entry name" value="Leu-rich_rpt"/>
</dbReference>
<proteinExistence type="inferred from homology"/>
<dbReference type="FunFam" id="3.80.10.10:FF:001579">
    <property type="entry name" value="LRR receptor-like serine/threonine-protein kinase GSO2"/>
    <property type="match status" value="1"/>
</dbReference>
<evidence type="ECO:0000256" key="5">
    <source>
        <dbReference type="ARBA" id="ARBA00022692"/>
    </source>
</evidence>
<dbReference type="AlphaFoldDB" id="A0ABD1BI52"/>
<dbReference type="Pfam" id="PF00560">
    <property type="entry name" value="LRR_1"/>
    <property type="match status" value="3"/>
</dbReference>
<evidence type="ECO:0000256" key="10">
    <source>
        <dbReference type="ARBA" id="ARBA00023170"/>
    </source>
</evidence>
<evidence type="ECO:0000256" key="4">
    <source>
        <dbReference type="ARBA" id="ARBA00022614"/>
    </source>
</evidence>
<evidence type="ECO:0000256" key="7">
    <source>
        <dbReference type="ARBA" id="ARBA00022737"/>
    </source>
</evidence>
<keyword evidence="11" id="KW-0325">Glycoprotein</keyword>
<feature type="signal peptide" evidence="12">
    <location>
        <begin position="1"/>
        <end position="22"/>
    </location>
</feature>
<evidence type="ECO:0000259" key="13">
    <source>
        <dbReference type="Pfam" id="PF08263"/>
    </source>
</evidence>
<name>A0ABD1BI52_CARAN</name>
<feature type="chain" id="PRO_5044745304" evidence="12">
    <location>
        <begin position="23"/>
        <end position="480"/>
    </location>
</feature>
<keyword evidence="5" id="KW-0812">Transmembrane</keyword>
<dbReference type="Pfam" id="PF08263">
    <property type="entry name" value="LRRNT_2"/>
    <property type="match status" value="1"/>
</dbReference>
<dbReference type="InterPro" id="IPR032675">
    <property type="entry name" value="LRR_dom_sf"/>
</dbReference>
<keyword evidence="4" id="KW-0433">Leucine-rich repeat</keyword>
<dbReference type="PANTHER" id="PTHR48062">
    <property type="entry name" value="RECEPTOR-LIKE PROTEIN 14"/>
    <property type="match status" value="1"/>
</dbReference>
<keyword evidence="7" id="KW-0677">Repeat</keyword>